<dbReference type="STRING" id="74348.SAMN04488523_11357"/>
<dbReference type="OrthoDB" id="7345863at2"/>
<organism evidence="1 2">
    <name type="scientific">Sulfitobacter brevis</name>
    <dbReference type="NCBI Taxonomy" id="74348"/>
    <lineage>
        <taxon>Bacteria</taxon>
        <taxon>Pseudomonadati</taxon>
        <taxon>Pseudomonadota</taxon>
        <taxon>Alphaproteobacteria</taxon>
        <taxon>Rhodobacterales</taxon>
        <taxon>Roseobacteraceae</taxon>
        <taxon>Sulfitobacter</taxon>
    </lineage>
</organism>
<name>A0A1I2ETF4_9RHOB</name>
<sequence>MVTARAHCGFEVFASDPAVARWAAAARDAALECAADPDLRRANLRHGETWFIGVDVLPNAPDGSIAGVPLDGAWMQHVPKPDAWHRAQLSIIYPDYPKADPDQSEANHRFRVKRFAAHVDGLLQIGPERRRFLREPHGFIVGLPLNDVAASPLMVWPGSHLIMGDAFRACIAQHADPTTVDLTETYHAARALVFETITPQPVHTAAGQAVLLHRHLLHGVDVWPAGQKAPSEGRMIAYFRPEFSVQSWLSADHPSEEI</sequence>
<dbReference type="AlphaFoldDB" id="A0A1I2ETF4"/>
<dbReference type="EMBL" id="FOMW01000013">
    <property type="protein sequence ID" value="SFE96089.1"/>
    <property type="molecule type" value="Genomic_DNA"/>
</dbReference>
<proteinExistence type="predicted"/>
<gene>
    <name evidence="1" type="ORF">SAMN04488523_11357</name>
</gene>
<dbReference type="RefSeq" id="WP_093924946.1">
    <property type="nucleotide sequence ID" value="NZ_FOMW01000013.1"/>
</dbReference>
<protein>
    <recommendedName>
        <fullName evidence="3">Phytanoyl-CoA dioxygenase (PhyH)</fullName>
    </recommendedName>
</protein>
<accession>A0A1I2ETF4</accession>
<dbReference type="Gene3D" id="2.60.120.620">
    <property type="entry name" value="q2cbj1_9rhob like domain"/>
    <property type="match status" value="1"/>
</dbReference>
<evidence type="ECO:0000313" key="2">
    <source>
        <dbReference type="Proteomes" id="UP000198977"/>
    </source>
</evidence>
<keyword evidence="2" id="KW-1185">Reference proteome</keyword>
<reference evidence="1 2" key="1">
    <citation type="submission" date="2016-10" db="EMBL/GenBank/DDBJ databases">
        <authorList>
            <person name="de Groot N.N."/>
        </authorList>
    </citation>
    <scope>NUCLEOTIDE SEQUENCE [LARGE SCALE GENOMIC DNA]</scope>
    <source>
        <strain evidence="1 2">DSM 11443</strain>
    </source>
</reference>
<evidence type="ECO:0008006" key="3">
    <source>
        <dbReference type="Google" id="ProtNLM"/>
    </source>
</evidence>
<dbReference type="SUPFAM" id="SSF51197">
    <property type="entry name" value="Clavaminate synthase-like"/>
    <property type="match status" value="1"/>
</dbReference>
<dbReference type="Proteomes" id="UP000198977">
    <property type="component" value="Unassembled WGS sequence"/>
</dbReference>
<evidence type="ECO:0000313" key="1">
    <source>
        <dbReference type="EMBL" id="SFE96089.1"/>
    </source>
</evidence>